<dbReference type="InterPro" id="IPR046816">
    <property type="entry name" value="MmeI_Mtase"/>
</dbReference>
<name>A0A1W2EB85_9HYPH</name>
<protein>
    <recommendedName>
        <fullName evidence="1">site-specific DNA-methyltransferase (adenine-specific)</fullName>
        <ecNumber evidence="1">2.1.1.72</ecNumber>
    </recommendedName>
</protein>
<evidence type="ECO:0000259" key="6">
    <source>
        <dbReference type="Pfam" id="PF20465"/>
    </source>
</evidence>
<dbReference type="PRINTS" id="PR00507">
    <property type="entry name" value="N12N6MTFRASE"/>
</dbReference>
<evidence type="ECO:0000313" key="9">
    <source>
        <dbReference type="Proteomes" id="UP000192656"/>
    </source>
</evidence>
<accession>A0A1W2EB85</accession>
<dbReference type="Gene3D" id="3.40.50.150">
    <property type="entry name" value="Vaccinia Virus protein VP39"/>
    <property type="match status" value="1"/>
</dbReference>
<dbReference type="EC" id="2.1.1.72" evidence="1"/>
<dbReference type="InterPro" id="IPR029063">
    <property type="entry name" value="SAM-dependent_MTases_sf"/>
</dbReference>
<dbReference type="Pfam" id="PF20465">
    <property type="entry name" value="MmeI_hel"/>
    <property type="match status" value="1"/>
</dbReference>
<dbReference type="InterPro" id="IPR002052">
    <property type="entry name" value="DNA_methylase_N6_adenine_CS"/>
</dbReference>
<dbReference type="InterPro" id="IPR046817">
    <property type="entry name" value="MmeI_N"/>
</dbReference>
<dbReference type="GO" id="GO:0032259">
    <property type="term" value="P:methylation"/>
    <property type="evidence" value="ECO:0007669"/>
    <property type="project" value="UniProtKB-KW"/>
</dbReference>
<dbReference type="EMBL" id="FWXR01000023">
    <property type="protein sequence ID" value="SMD06925.1"/>
    <property type="molecule type" value="Genomic_DNA"/>
</dbReference>
<organism evidence="8 9">
    <name type="scientific">Fulvimarina manganoxydans</name>
    <dbReference type="NCBI Taxonomy" id="937218"/>
    <lineage>
        <taxon>Bacteria</taxon>
        <taxon>Pseudomonadati</taxon>
        <taxon>Pseudomonadota</taxon>
        <taxon>Alphaproteobacteria</taxon>
        <taxon>Hyphomicrobiales</taxon>
        <taxon>Aurantimonadaceae</taxon>
        <taxon>Fulvimarina</taxon>
    </lineage>
</organism>
<keyword evidence="3" id="KW-0808">Transferase</keyword>
<proteinExistence type="predicted"/>
<evidence type="ECO:0000313" key="8">
    <source>
        <dbReference type="EMBL" id="SMD06925.1"/>
    </source>
</evidence>
<dbReference type="Proteomes" id="UP000192656">
    <property type="component" value="Unassembled WGS sequence"/>
</dbReference>
<dbReference type="GO" id="GO:0009007">
    <property type="term" value="F:site-specific DNA-methyltransferase (adenine-specific) activity"/>
    <property type="evidence" value="ECO:0007669"/>
    <property type="project" value="UniProtKB-EC"/>
</dbReference>
<dbReference type="SUPFAM" id="SSF53335">
    <property type="entry name" value="S-adenosyl-L-methionine-dependent methyltransferases"/>
    <property type="match status" value="1"/>
</dbReference>
<evidence type="ECO:0000256" key="4">
    <source>
        <dbReference type="ARBA" id="ARBA00047942"/>
    </source>
</evidence>
<evidence type="ECO:0000256" key="1">
    <source>
        <dbReference type="ARBA" id="ARBA00011900"/>
    </source>
</evidence>
<dbReference type="GO" id="GO:0003676">
    <property type="term" value="F:nucleic acid binding"/>
    <property type="evidence" value="ECO:0007669"/>
    <property type="project" value="InterPro"/>
</dbReference>
<feature type="domain" description="MmeI-like DNA-methyltransferase" evidence="7">
    <location>
        <begin position="354"/>
        <end position="596"/>
    </location>
</feature>
<dbReference type="Pfam" id="PF20473">
    <property type="entry name" value="MmeI_Mtase"/>
    <property type="match status" value="1"/>
</dbReference>
<evidence type="ECO:0000259" key="5">
    <source>
        <dbReference type="Pfam" id="PF20464"/>
    </source>
</evidence>
<dbReference type="PANTHER" id="PTHR33841">
    <property type="entry name" value="DNA METHYLTRANSFERASE YEEA-RELATED"/>
    <property type="match status" value="1"/>
</dbReference>
<dbReference type="PROSITE" id="PS00092">
    <property type="entry name" value="N6_MTASE"/>
    <property type="match status" value="1"/>
</dbReference>
<dbReference type="InterPro" id="IPR050953">
    <property type="entry name" value="N4_N6_ade-DNA_methylase"/>
</dbReference>
<dbReference type="AlphaFoldDB" id="A0A1W2EB85"/>
<dbReference type="InterPro" id="IPR046819">
    <property type="entry name" value="MmeI_hel"/>
</dbReference>
<evidence type="ECO:0000256" key="2">
    <source>
        <dbReference type="ARBA" id="ARBA00022603"/>
    </source>
</evidence>
<keyword evidence="9" id="KW-1185">Reference proteome</keyword>
<gene>
    <name evidence="8" type="ORF">SAMN06297251_12342</name>
</gene>
<evidence type="ECO:0000256" key="3">
    <source>
        <dbReference type="ARBA" id="ARBA00022679"/>
    </source>
</evidence>
<dbReference type="RefSeq" id="WP_210190549.1">
    <property type="nucleotide sequence ID" value="NZ_FWXR01000023.1"/>
</dbReference>
<keyword evidence="2 8" id="KW-0489">Methyltransferase</keyword>
<sequence>MTPHDFIKKWSGTKLKERAAAHEHFLDLCRLLEEQSPAEADPSGLDYGFEKGATKTTGGKGFADVFKRGCFGWEYKGTHANLDTAFAQLQRYAVALDNPPLLIVSDIGTTIRIHTNWTNSVSKIYEIPIADIADADKRGWLKSAFTDPEALRPKKTRQELTEEIAGEFAALAKSLRERGHLPEEVAHFINRLVFCMFAEDVNLLPSKLFTRMIERALDEPAEFESFARDLFLAMKDGGRVGFDKIAWFNGGLFNDDLVFPLTKDELKIVHRAAIQYWCDIDPSILGTLFERGLDPDKRSQLGAHYTDRDKIMMIIGPTIVEPLAAEWSEAKGRIEGLMAKAEAAKGGARTKAKNQAQTVLDEYLKRLADYRVLDPACGSGNFLYVALRELKNLEHRAQVESEALGLPRGFPQIGPEVVRGIEINPYAAELARVSVWIGEIQWMLKNGFNASSNPVLKPLETIECRDALLSEDGDGNIVEAQWPKADAIIGNPPFLGDKVIVGELGEKYTGCVRSIYSGKIPGGADLVVYWIWKGFHSIQKYSTERVGFVATNSVRNGASRKVLDQVVDEIRLIAAWSDEPWTVEGASVRVSLIVFGKADHKNIATLNGKPVKKINSDLTSSKFDLTKREKLEQNKRISYVGVIYNGPFFVAPELARDWLLQPRNVDGSQNSEVLRPSMNGDDFNGNRPDRWVIDFGPKRDEQSAALFQEPFSYSERNIKSYRQRLDDNSNFRRPHG</sequence>
<feature type="domain" description="MmeI-like helicase spacer" evidence="6">
    <location>
        <begin position="183"/>
        <end position="253"/>
    </location>
</feature>
<evidence type="ECO:0000259" key="7">
    <source>
        <dbReference type="Pfam" id="PF20473"/>
    </source>
</evidence>
<comment type="catalytic activity">
    <reaction evidence="4">
        <text>a 2'-deoxyadenosine in DNA + S-adenosyl-L-methionine = an N(6)-methyl-2'-deoxyadenosine in DNA + S-adenosyl-L-homocysteine + H(+)</text>
        <dbReference type="Rhea" id="RHEA:15197"/>
        <dbReference type="Rhea" id="RHEA-COMP:12418"/>
        <dbReference type="Rhea" id="RHEA-COMP:12419"/>
        <dbReference type="ChEBI" id="CHEBI:15378"/>
        <dbReference type="ChEBI" id="CHEBI:57856"/>
        <dbReference type="ChEBI" id="CHEBI:59789"/>
        <dbReference type="ChEBI" id="CHEBI:90615"/>
        <dbReference type="ChEBI" id="CHEBI:90616"/>
        <dbReference type="EC" id="2.1.1.72"/>
    </reaction>
</comment>
<dbReference type="Pfam" id="PF20464">
    <property type="entry name" value="MmeI_N"/>
    <property type="match status" value="1"/>
</dbReference>
<feature type="domain" description="MmeI-like N-terminal" evidence="5">
    <location>
        <begin position="2"/>
        <end position="177"/>
    </location>
</feature>
<reference evidence="8 9" key="1">
    <citation type="submission" date="2017-04" db="EMBL/GenBank/DDBJ databases">
        <authorList>
            <person name="Afonso C.L."/>
            <person name="Miller P.J."/>
            <person name="Scott M.A."/>
            <person name="Spackman E."/>
            <person name="Goraichik I."/>
            <person name="Dimitrov K.M."/>
            <person name="Suarez D.L."/>
            <person name="Swayne D.E."/>
        </authorList>
    </citation>
    <scope>NUCLEOTIDE SEQUENCE [LARGE SCALE GENOMIC DNA]</scope>
    <source>
        <strain evidence="8 9">CGMCC 1.10972</strain>
    </source>
</reference>
<dbReference type="PANTHER" id="PTHR33841:SF1">
    <property type="entry name" value="DNA METHYLTRANSFERASE A"/>
    <property type="match status" value="1"/>
</dbReference>
<dbReference type="STRING" id="937218.SAMN06297251_12342"/>